<dbReference type="Proteomes" id="UP000219020">
    <property type="component" value="Unassembled WGS sequence"/>
</dbReference>
<keyword evidence="5 8" id="KW-1133">Transmembrane helix</keyword>
<comment type="function">
    <text evidence="8 9">Essential cell division protein that stabilizes the FtsZ protofilaments by cross-linking them and that serves as a cytoplasmic membrane anchor for the Z ring. Also required for the recruitment to the septal ring of downstream cell division proteins.</text>
</comment>
<evidence type="ECO:0000256" key="5">
    <source>
        <dbReference type="ARBA" id="ARBA00022989"/>
    </source>
</evidence>
<evidence type="ECO:0000256" key="7">
    <source>
        <dbReference type="ARBA" id="ARBA00023306"/>
    </source>
</evidence>
<dbReference type="SUPFAM" id="SSF64383">
    <property type="entry name" value="Cell-division protein ZipA, C-terminal domain"/>
    <property type="match status" value="1"/>
</dbReference>
<dbReference type="Pfam" id="PF04354">
    <property type="entry name" value="ZipA_C"/>
    <property type="match status" value="1"/>
</dbReference>
<evidence type="ECO:0000256" key="8">
    <source>
        <dbReference type="HAMAP-Rule" id="MF_00509"/>
    </source>
</evidence>
<dbReference type="GO" id="GO:0043093">
    <property type="term" value="P:FtsZ-dependent cytokinesis"/>
    <property type="evidence" value="ECO:0007669"/>
    <property type="project" value="UniProtKB-UniRule"/>
</dbReference>
<dbReference type="PANTHER" id="PTHR38685:SF1">
    <property type="entry name" value="CELL DIVISION PROTEIN ZIPA"/>
    <property type="match status" value="1"/>
</dbReference>
<keyword evidence="12" id="KW-1185">Reference proteome</keyword>
<reference evidence="12" key="1">
    <citation type="submission" date="2017-04" db="EMBL/GenBank/DDBJ databases">
        <title>Genome evolution of the luminous symbionts of deep sea anglerfish.</title>
        <authorList>
            <person name="Hendry T.A."/>
        </authorList>
    </citation>
    <scope>NUCLEOTIDE SEQUENCE [LARGE SCALE GENOMIC DNA]</scope>
</reference>
<dbReference type="GO" id="GO:0005886">
    <property type="term" value="C:plasma membrane"/>
    <property type="evidence" value="ECO:0007669"/>
    <property type="project" value="UniProtKB-SubCell"/>
</dbReference>
<comment type="similarity">
    <text evidence="8 9">Belongs to the ZipA family.</text>
</comment>
<feature type="transmembrane region" description="Helical" evidence="8">
    <location>
        <begin position="6"/>
        <end position="28"/>
    </location>
</feature>
<gene>
    <name evidence="8" type="primary">zipA</name>
    <name evidence="11" type="ORF">BTN49_2404</name>
</gene>
<evidence type="ECO:0000256" key="2">
    <source>
        <dbReference type="ARBA" id="ARBA00022519"/>
    </source>
</evidence>
<evidence type="ECO:0000313" key="12">
    <source>
        <dbReference type="Proteomes" id="UP000219020"/>
    </source>
</evidence>
<comment type="subcellular location">
    <subcellularLocation>
        <location evidence="8">Cell inner membrane</location>
        <topology evidence="8">Single-pass type I membrane protein</topology>
    </subcellularLocation>
    <text evidence="8">Localizes to the Z ring in an FtsZ-dependent manner.</text>
</comment>
<evidence type="ECO:0000313" key="11">
    <source>
        <dbReference type="EMBL" id="PCS21939.1"/>
    </source>
</evidence>
<evidence type="ECO:0000256" key="9">
    <source>
        <dbReference type="RuleBase" id="RU003612"/>
    </source>
</evidence>
<dbReference type="NCBIfam" id="TIGR02205">
    <property type="entry name" value="septum_zipA"/>
    <property type="match status" value="1"/>
</dbReference>
<keyword evidence="4 8" id="KW-0812">Transmembrane</keyword>
<sequence>MMQELRLVLIVVGVVAITALLLHGLWIIRKEKPKKFTEKLLGKRTGKNYPRFYQDVTRSTHVIKVSADKQKIGRKELELNPDDRSSVDPLFLDVNWVSTEENDVELSVDFNRYRKPYNVTEEEKIVLPAFSATDVEDEFEQVGVSVVSKKATIDFYQATLSHNDVPEKNKLKKTISEPQNEPTVTKEVEVNTKNPEQQEKIQELVLIMNVQAVKNQKFDGTELINSLEQHGLLYGEMEIFHRHAEPVDTGKILFSVANMFNPGSFPQKTINQFSTQGITLFMTLPCYGDAGQNFKLMLKTAQQVADQLGGLVTDDRRSMMTPQRLDCYRKKIKEFNLHEQ</sequence>
<dbReference type="EMBL" id="NBYY01000028">
    <property type="protein sequence ID" value="PCS21939.1"/>
    <property type="molecule type" value="Genomic_DNA"/>
</dbReference>
<dbReference type="RefSeq" id="WP_097356913.1">
    <property type="nucleotide sequence ID" value="NZ_CAWOZE010000015.1"/>
</dbReference>
<feature type="domain" description="ZipA C-terminal FtsZ-binding" evidence="10">
    <location>
        <begin position="202"/>
        <end position="332"/>
    </location>
</feature>
<dbReference type="GeneID" id="66952174"/>
<dbReference type="GO" id="GO:0000917">
    <property type="term" value="P:division septum assembly"/>
    <property type="evidence" value="ECO:0007669"/>
    <property type="project" value="TreeGrafter"/>
</dbReference>
<comment type="subunit">
    <text evidence="8">Interacts with FtsZ via their C-terminal domains.</text>
</comment>
<comment type="caution">
    <text evidence="11">The sequence shown here is derived from an EMBL/GenBank/DDBJ whole genome shotgun (WGS) entry which is preliminary data.</text>
</comment>
<name>A0A2A5T195_9GAMM</name>
<evidence type="ECO:0000256" key="1">
    <source>
        <dbReference type="ARBA" id="ARBA00022475"/>
    </source>
</evidence>
<dbReference type="AlphaFoldDB" id="A0A2A5T195"/>
<keyword evidence="7 8" id="KW-0131">Cell cycle</keyword>
<evidence type="ECO:0000259" key="10">
    <source>
        <dbReference type="SMART" id="SM00771"/>
    </source>
</evidence>
<evidence type="ECO:0000256" key="4">
    <source>
        <dbReference type="ARBA" id="ARBA00022692"/>
    </source>
</evidence>
<evidence type="ECO:0000256" key="3">
    <source>
        <dbReference type="ARBA" id="ARBA00022618"/>
    </source>
</evidence>
<dbReference type="PANTHER" id="PTHR38685">
    <property type="entry name" value="CELL DIVISION PROTEIN ZIPA"/>
    <property type="match status" value="1"/>
</dbReference>
<dbReference type="InterPro" id="IPR011919">
    <property type="entry name" value="Cell_div_ZipA"/>
</dbReference>
<dbReference type="InterPro" id="IPR007449">
    <property type="entry name" value="ZipA_FtsZ-bd_C"/>
</dbReference>
<dbReference type="GO" id="GO:0032153">
    <property type="term" value="C:cell division site"/>
    <property type="evidence" value="ECO:0007669"/>
    <property type="project" value="UniProtKB-UniRule"/>
</dbReference>
<dbReference type="Gene3D" id="3.30.1400.10">
    <property type="entry name" value="ZipA, C-terminal FtsZ-binding domain"/>
    <property type="match status" value="1"/>
</dbReference>
<dbReference type="SMART" id="SM00771">
    <property type="entry name" value="ZipA_C"/>
    <property type="match status" value="1"/>
</dbReference>
<protein>
    <recommendedName>
        <fullName evidence="8 9">Cell division protein ZipA</fullName>
    </recommendedName>
</protein>
<proteinExistence type="inferred from homology"/>
<keyword evidence="6 8" id="KW-0472">Membrane</keyword>
<keyword evidence="3 8" id="KW-0132">Cell division</keyword>
<evidence type="ECO:0000256" key="6">
    <source>
        <dbReference type="ARBA" id="ARBA00023136"/>
    </source>
</evidence>
<keyword evidence="2 8" id="KW-0997">Cell inner membrane</keyword>
<accession>A0A2A5T195</accession>
<dbReference type="InterPro" id="IPR036765">
    <property type="entry name" value="ZipA_FtsZ-bd_C_sf"/>
</dbReference>
<organism evidence="11 12">
    <name type="scientific">Candidatus Enterovibrio escicola</name>
    <dbReference type="NCBI Taxonomy" id="1927127"/>
    <lineage>
        <taxon>Bacteria</taxon>
        <taxon>Pseudomonadati</taxon>
        <taxon>Pseudomonadota</taxon>
        <taxon>Gammaproteobacteria</taxon>
        <taxon>Vibrionales</taxon>
        <taxon>Vibrionaceae</taxon>
        <taxon>Enterovibrio</taxon>
    </lineage>
</organism>
<dbReference type="HAMAP" id="MF_00509">
    <property type="entry name" value="ZipA"/>
    <property type="match status" value="1"/>
</dbReference>
<keyword evidence="1 8" id="KW-1003">Cell membrane</keyword>